<dbReference type="AlphaFoldDB" id="A0A7Y8FA40"/>
<name>A0A7Y8FA40_9PSED</name>
<evidence type="ECO:0000313" key="1">
    <source>
        <dbReference type="EMBL" id="NWE75143.1"/>
    </source>
</evidence>
<dbReference type="RefSeq" id="WP_177113105.1">
    <property type="nucleotide sequence ID" value="NZ_JACARF010000005.1"/>
</dbReference>
<accession>A0A7Y8FA40</accession>
<evidence type="ECO:0000313" key="2">
    <source>
        <dbReference type="Proteomes" id="UP000537188"/>
    </source>
</evidence>
<proteinExistence type="predicted"/>
<gene>
    <name evidence="1" type="ORF">HX828_06220</name>
</gene>
<organism evidence="1 2">
    <name type="scientific">Pseudomonas yamanorum</name>
    <dbReference type="NCBI Taxonomy" id="515393"/>
    <lineage>
        <taxon>Bacteria</taxon>
        <taxon>Pseudomonadati</taxon>
        <taxon>Pseudomonadota</taxon>
        <taxon>Gammaproteobacteria</taxon>
        <taxon>Pseudomonadales</taxon>
        <taxon>Pseudomonadaceae</taxon>
        <taxon>Pseudomonas</taxon>
    </lineage>
</organism>
<dbReference type="Proteomes" id="UP000537188">
    <property type="component" value="Unassembled WGS sequence"/>
</dbReference>
<protein>
    <submittedName>
        <fullName evidence="1">Uncharacterized protein</fullName>
    </submittedName>
</protein>
<reference evidence="1 2" key="1">
    <citation type="submission" date="2020-04" db="EMBL/GenBank/DDBJ databases">
        <title>Molecular characterization of pseudomonads from Agaricus bisporus reveal novel blotch 2 pathogens in Western Europe.</title>
        <authorList>
            <person name="Taparia T."/>
            <person name="Krijger M."/>
            <person name="Haynes E."/>
            <person name="Elpinstone J.G."/>
            <person name="Noble R."/>
            <person name="Van Der Wolf J."/>
        </authorList>
    </citation>
    <scope>NUCLEOTIDE SEQUENCE [LARGE SCALE GENOMIC DNA]</scope>
    <source>
        <strain evidence="1 2">IPO3781</strain>
    </source>
</reference>
<dbReference type="EMBL" id="JACARF010000005">
    <property type="protein sequence ID" value="NWE75143.1"/>
    <property type="molecule type" value="Genomic_DNA"/>
</dbReference>
<sequence length="104" mass="11023">MIGVPMANPRDTVIADLHRQMDAFFGAGKKAEQIASGVSGEVGGPIKSTRSIKLKAARDKEAPRLKELAEAGLSAIEAARETGTDSKRARLIAQENGFKFADSP</sequence>
<comment type="caution">
    <text evidence="1">The sequence shown here is derived from an EMBL/GenBank/DDBJ whole genome shotgun (WGS) entry which is preliminary data.</text>
</comment>